<comment type="caution">
    <text evidence="1">The sequence shown here is derived from an EMBL/GenBank/DDBJ whole genome shotgun (WGS) entry which is preliminary data.</text>
</comment>
<accession>A0ABD5WQE9</accession>
<protein>
    <recommendedName>
        <fullName evidence="3">CopG family transcriptional regulator</fullName>
    </recommendedName>
</protein>
<gene>
    <name evidence="1" type="ORF">ACFQJ6_16115</name>
</gene>
<dbReference type="EMBL" id="JBHSZH010000005">
    <property type="protein sequence ID" value="MFC7081407.1"/>
    <property type="molecule type" value="Genomic_DNA"/>
</dbReference>
<dbReference type="AlphaFoldDB" id="A0ABD5WQE9"/>
<name>A0ABD5WQE9_9EURY</name>
<proteinExistence type="predicted"/>
<organism evidence="1 2">
    <name type="scientific">Halorussus caseinilyticus</name>
    <dbReference type="NCBI Taxonomy" id="3034025"/>
    <lineage>
        <taxon>Archaea</taxon>
        <taxon>Methanobacteriati</taxon>
        <taxon>Methanobacteriota</taxon>
        <taxon>Stenosarchaea group</taxon>
        <taxon>Halobacteria</taxon>
        <taxon>Halobacteriales</taxon>
        <taxon>Haladaptataceae</taxon>
        <taxon>Halorussus</taxon>
    </lineage>
</organism>
<evidence type="ECO:0000313" key="2">
    <source>
        <dbReference type="Proteomes" id="UP001596407"/>
    </source>
</evidence>
<evidence type="ECO:0008006" key="3">
    <source>
        <dbReference type="Google" id="ProtNLM"/>
    </source>
</evidence>
<dbReference type="Proteomes" id="UP001596407">
    <property type="component" value="Unassembled WGS sequence"/>
</dbReference>
<dbReference type="GeneID" id="79301841"/>
<keyword evidence="2" id="KW-1185">Reference proteome</keyword>
<evidence type="ECO:0000313" key="1">
    <source>
        <dbReference type="EMBL" id="MFC7081407.1"/>
    </source>
</evidence>
<dbReference type="RefSeq" id="WP_276280676.1">
    <property type="nucleotide sequence ID" value="NZ_CP119809.1"/>
</dbReference>
<sequence length="74" mass="8545">MDEDQTQTVELPERIVSRVEKRLPRTEFDTASEYVAFAMEEVLYRVEDDTDGDEGAVDEAEVEDRLKSLGYLDE</sequence>
<reference evidence="1 2" key="1">
    <citation type="journal article" date="2019" name="Int. J. Syst. Evol. Microbiol.">
        <title>The Global Catalogue of Microorganisms (GCM) 10K type strain sequencing project: providing services to taxonomists for standard genome sequencing and annotation.</title>
        <authorList>
            <consortium name="The Broad Institute Genomics Platform"/>
            <consortium name="The Broad Institute Genome Sequencing Center for Infectious Disease"/>
            <person name="Wu L."/>
            <person name="Ma J."/>
        </authorList>
    </citation>
    <scope>NUCLEOTIDE SEQUENCE [LARGE SCALE GENOMIC DNA]</scope>
    <source>
        <strain evidence="1 2">DT72</strain>
    </source>
</reference>